<comment type="caution">
    <text evidence="1">The sequence shown here is derived from an EMBL/GenBank/DDBJ whole genome shotgun (WGS) entry which is preliminary data.</text>
</comment>
<gene>
    <name evidence="1" type="ORF">ACFFX0_26075</name>
</gene>
<dbReference type="EMBL" id="JBHMFI010000002">
    <property type="protein sequence ID" value="MFB9074472.1"/>
    <property type="molecule type" value="Genomic_DNA"/>
</dbReference>
<sequence length="79" mass="8058">MVTAVLLEVTLFARLLDAVDDLLTAGSGDLIQFLLQAVVGLLGQPGSAIGVAHGRVSPSNCSSAAIRYATEGLPVLPRA</sequence>
<dbReference type="Proteomes" id="UP001589575">
    <property type="component" value="Unassembled WGS sequence"/>
</dbReference>
<keyword evidence="2" id="KW-1185">Reference proteome</keyword>
<proteinExistence type="predicted"/>
<evidence type="ECO:0000313" key="2">
    <source>
        <dbReference type="Proteomes" id="UP001589575"/>
    </source>
</evidence>
<evidence type="ECO:0000313" key="1">
    <source>
        <dbReference type="EMBL" id="MFB9074472.1"/>
    </source>
</evidence>
<reference evidence="1 2" key="1">
    <citation type="submission" date="2024-09" db="EMBL/GenBank/DDBJ databases">
        <authorList>
            <person name="Sun Q."/>
            <person name="Mori K."/>
        </authorList>
    </citation>
    <scope>NUCLEOTIDE SEQUENCE [LARGE SCALE GENOMIC DNA]</scope>
    <source>
        <strain evidence="1 2">CCM 7609</strain>
    </source>
</reference>
<protein>
    <submittedName>
        <fullName evidence="1">Uncharacterized protein</fullName>
    </submittedName>
</protein>
<accession>A0ABV5G6A1</accession>
<name>A0ABV5G6A1_9MICC</name>
<organism evidence="1 2">
    <name type="scientific">Citricoccus parietis</name>
    <dbReference type="NCBI Taxonomy" id="592307"/>
    <lineage>
        <taxon>Bacteria</taxon>
        <taxon>Bacillati</taxon>
        <taxon>Actinomycetota</taxon>
        <taxon>Actinomycetes</taxon>
        <taxon>Micrococcales</taxon>
        <taxon>Micrococcaceae</taxon>
        <taxon>Citricoccus</taxon>
    </lineage>
</organism>